<reference evidence="4 6" key="1">
    <citation type="submission" date="2015-09" db="EMBL/GenBank/DDBJ databases">
        <authorList>
            <consortium name="Pathogen Informatics"/>
        </authorList>
    </citation>
    <scope>NUCLEOTIDE SEQUENCE [LARGE SCALE GENOMIC DNA]</scope>
    <source>
        <strain evidence="4 6">2789STDY5834928</strain>
    </source>
</reference>
<dbReference type="PROSITE" id="PS51462">
    <property type="entry name" value="NUDIX"/>
    <property type="match status" value="1"/>
</dbReference>
<dbReference type="InterPro" id="IPR015797">
    <property type="entry name" value="NUDIX_hydrolase-like_dom_sf"/>
</dbReference>
<proteinExistence type="predicted"/>
<accession>A0A174ZJL4</accession>
<dbReference type="SUPFAM" id="SSF55811">
    <property type="entry name" value="Nudix"/>
    <property type="match status" value="1"/>
</dbReference>
<dbReference type="PANTHER" id="PTHR43046:SF2">
    <property type="entry name" value="8-OXO-DGTP DIPHOSPHATASE-RELATED"/>
    <property type="match status" value="1"/>
</dbReference>
<dbReference type="InterPro" id="IPR000086">
    <property type="entry name" value="NUDIX_hydrolase_dom"/>
</dbReference>
<dbReference type="OrthoDB" id="511483at2"/>
<organism evidence="4 6">
    <name type="scientific">[Eubacterium] siraeum</name>
    <dbReference type="NCBI Taxonomy" id="39492"/>
    <lineage>
        <taxon>Bacteria</taxon>
        <taxon>Bacillati</taxon>
        <taxon>Bacillota</taxon>
        <taxon>Clostridia</taxon>
        <taxon>Eubacteriales</taxon>
        <taxon>Oscillospiraceae</taxon>
        <taxon>Oscillospiraceae incertae sedis</taxon>
    </lineage>
</organism>
<dbReference type="Proteomes" id="UP001210809">
    <property type="component" value="Unassembled WGS sequence"/>
</dbReference>
<dbReference type="Proteomes" id="UP000095662">
    <property type="component" value="Unassembled WGS sequence"/>
</dbReference>
<dbReference type="CDD" id="cd02883">
    <property type="entry name" value="NUDIX_Hydrolase"/>
    <property type="match status" value="1"/>
</dbReference>
<feature type="domain" description="Nudix hydrolase" evidence="3">
    <location>
        <begin position="22"/>
        <end position="153"/>
    </location>
</feature>
<dbReference type="STRING" id="39492.ERS852540_00679"/>
<dbReference type="InterPro" id="IPR020084">
    <property type="entry name" value="NUDIX_hydrolase_CS"/>
</dbReference>
<protein>
    <submittedName>
        <fullName evidence="5">NUDIX domain-containing protein</fullName>
    </submittedName>
    <submittedName>
        <fullName evidence="4">Nucleoside triphosphate pyrophosphohydrolase</fullName>
    </submittedName>
</protein>
<evidence type="ECO:0000313" key="4">
    <source>
        <dbReference type="EMBL" id="CUQ83400.1"/>
    </source>
</evidence>
<keyword evidence="2 4" id="KW-0378">Hydrolase</keyword>
<dbReference type="AlphaFoldDB" id="A0A174ZJL4"/>
<name>A0A174ZJL4_9FIRM</name>
<evidence type="ECO:0000259" key="3">
    <source>
        <dbReference type="PROSITE" id="PS51462"/>
    </source>
</evidence>
<dbReference type="Pfam" id="PF00293">
    <property type="entry name" value="NUDIX"/>
    <property type="match status" value="1"/>
</dbReference>
<evidence type="ECO:0000256" key="2">
    <source>
        <dbReference type="ARBA" id="ARBA00022801"/>
    </source>
</evidence>
<gene>
    <name evidence="4" type="ORF">ERS852540_00679</name>
    <name evidence="5" type="ORF">PNE09_07140</name>
</gene>
<evidence type="ECO:0000313" key="6">
    <source>
        <dbReference type="Proteomes" id="UP000095662"/>
    </source>
</evidence>
<dbReference type="GO" id="GO:0016787">
    <property type="term" value="F:hydrolase activity"/>
    <property type="evidence" value="ECO:0007669"/>
    <property type="project" value="UniProtKB-KW"/>
</dbReference>
<evidence type="ECO:0000313" key="5">
    <source>
        <dbReference type="EMBL" id="MDB8003841.1"/>
    </source>
</evidence>
<dbReference type="EMBL" id="CZBY01000004">
    <property type="protein sequence ID" value="CUQ83400.1"/>
    <property type="molecule type" value="Genomic_DNA"/>
</dbReference>
<dbReference type="PANTHER" id="PTHR43046">
    <property type="entry name" value="GDP-MANNOSE MANNOSYL HYDROLASE"/>
    <property type="match status" value="1"/>
</dbReference>
<dbReference type="EMBL" id="JAQLXW010000008">
    <property type="protein sequence ID" value="MDB8003841.1"/>
    <property type="molecule type" value="Genomic_DNA"/>
</dbReference>
<sequence length="172" mass="20019">MLIAKITESDFFGGEPQYIDDDARYNTRGVMTDGEGNIAMMKIEDSEYYKLPGGSIEITETPDKAFLREVTEETGYPAELLGYLGWIEEHKFKRKFCMVSHCYVAKKVSDKCDTAMLERSQERLGYKIEWMPYDEAVSRLKALSEQCKEYQMSFVLKREQLILEKAKEYIVK</sequence>
<reference evidence="5" key="2">
    <citation type="submission" date="2023-01" db="EMBL/GenBank/DDBJ databases">
        <title>Human gut microbiome strain richness.</title>
        <authorList>
            <person name="Chen-Liaw A."/>
        </authorList>
    </citation>
    <scope>NUCLEOTIDE SEQUENCE</scope>
    <source>
        <strain evidence="5">1001283st1_G1_1001283B150217_161031</strain>
    </source>
</reference>
<comment type="cofactor">
    <cofactor evidence="1">
        <name>Mg(2+)</name>
        <dbReference type="ChEBI" id="CHEBI:18420"/>
    </cofactor>
</comment>
<dbReference type="Gene3D" id="3.90.79.10">
    <property type="entry name" value="Nucleoside Triphosphate Pyrophosphohydrolase"/>
    <property type="match status" value="1"/>
</dbReference>
<evidence type="ECO:0000256" key="1">
    <source>
        <dbReference type="ARBA" id="ARBA00001946"/>
    </source>
</evidence>
<dbReference type="PROSITE" id="PS00893">
    <property type="entry name" value="NUDIX_BOX"/>
    <property type="match status" value="1"/>
</dbReference>